<keyword evidence="4 6" id="KW-1133">Transmembrane helix</keyword>
<evidence type="ECO:0000256" key="4">
    <source>
        <dbReference type="ARBA" id="ARBA00022989"/>
    </source>
</evidence>
<feature type="transmembrane region" description="Helical" evidence="6">
    <location>
        <begin position="78"/>
        <end position="105"/>
    </location>
</feature>
<comment type="caution">
    <text evidence="8">The sequence shown here is derived from an EMBL/GenBank/DDBJ whole genome shotgun (WGS) entry which is preliminary data.</text>
</comment>
<reference evidence="7 9" key="2">
    <citation type="submission" date="2019-07" db="EMBL/GenBank/DDBJ databases">
        <title>Genome sequencing of Bacteroides fragilis.</title>
        <authorList>
            <person name="Galasyn E.V."/>
            <person name="Ruoff K.L."/>
            <person name="Price C.E."/>
            <person name="Valls R.A."/>
            <person name="O'Toole G.A."/>
        </authorList>
    </citation>
    <scope>NUCLEOTIDE SEQUENCE [LARGE SCALE GENOMIC DNA]</scope>
    <source>
        <strain evidence="7 9">AD135F_1B</strain>
    </source>
</reference>
<dbReference type="RefSeq" id="WP_022347949.1">
    <property type="nucleotide sequence ID" value="NZ_JADMVI010000052.1"/>
</dbReference>
<organism evidence="8 10">
    <name type="scientific">Bacteroides fragilis</name>
    <dbReference type="NCBI Taxonomy" id="817"/>
    <lineage>
        <taxon>Bacteria</taxon>
        <taxon>Pseudomonadati</taxon>
        <taxon>Bacteroidota</taxon>
        <taxon>Bacteroidia</taxon>
        <taxon>Bacteroidales</taxon>
        <taxon>Bacteroidaceae</taxon>
        <taxon>Bacteroides</taxon>
    </lineage>
</organism>
<keyword evidence="2" id="KW-1003">Cell membrane</keyword>
<keyword evidence="3 6" id="KW-0812">Transmembrane</keyword>
<dbReference type="AlphaFoldDB" id="A0AB38PRA2"/>
<name>A0AB38PRA2_BACFG</name>
<feature type="transmembrane region" description="Helical" evidence="6">
    <location>
        <begin position="243"/>
        <end position="261"/>
    </location>
</feature>
<dbReference type="PANTHER" id="PTHR30250:SF11">
    <property type="entry name" value="O-ANTIGEN TRANSPORTER-RELATED"/>
    <property type="match status" value="1"/>
</dbReference>
<feature type="transmembrane region" description="Helical" evidence="6">
    <location>
        <begin position="117"/>
        <end position="139"/>
    </location>
</feature>
<comment type="subcellular location">
    <subcellularLocation>
        <location evidence="1">Cell membrane</location>
        <topology evidence="1">Multi-pass membrane protein</topology>
    </subcellularLocation>
</comment>
<dbReference type="GO" id="GO:0005886">
    <property type="term" value="C:plasma membrane"/>
    <property type="evidence" value="ECO:0007669"/>
    <property type="project" value="UniProtKB-SubCell"/>
</dbReference>
<feature type="transmembrane region" description="Helical" evidence="6">
    <location>
        <begin position="440"/>
        <end position="458"/>
    </location>
</feature>
<reference evidence="8 10" key="1">
    <citation type="submission" date="2019-07" db="EMBL/GenBank/DDBJ databases">
        <title>Genome Sequencing of Bacteroides fragilis.</title>
        <authorList>
            <person name="Pinto K.M."/>
            <person name="Ruoff K.L."/>
            <person name="Price C.E."/>
            <person name="Valls R.A."/>
            <person name="O'Toole G.A."/>
        </authorList>
    </citation>
    <scope>NUCLEOTIDE SEQUENCE [LARGE SCALE GENOMIC DNA]</scope>
    <source>
        <strain evidence="8 10">AD135F_3B</strain>
    </source>
</reference>
<feature type="transmembrane region" description="Helical" evidence="6">
    <location>
        <begin position="151"/>
        <end position="169"/>
    </location>
</feature>
<evidence type="ECO:0000256" key="5">
    <source>
        <dbReference type="ARBA" id="ARBA00023136"/>
    </source>
</evidence>
<dbReference type="Proteomes" id="UP000315444">
    <property type="component" value="Unassembled WGS sequence"/>
</dbReference>
<evidence type="ECO:0000313" key="8">
    <source>
        <dbReference type="EMBL" id="TWV49118.1"/>
    </source>
</evidence>
<protein>
    <submittedName>
        <fullName evidence="8">Oligosaccharide flippase family protein</fullName>
    </submittedName>
</protein>
<proteinExistence type="predicted"/>
<feature type="transmembrane region" description="Helical" evidence="6">
    <location>
        <begin position="355"/>
        <end position="373"/>
    </location>
</feature>
<dbReference type="Proteomes" id="UP000319026">
    <property type="component" value="Unassembled WGS sequence"/>
</dbReference>
<evidence type="ECO:0000256" key="2">
    <source>
        <dbReference type="ARBA" id="ARBA00022475"/>
    </source>
</evidence>
<evidence type="ECO:0000256" key="3">
    <source>
        <dbReference type="ARBA" id="ARBA00022692"/>
    </source>
</evidence>
<feature type="transmembrane region" description="Helical" evidence="6">
    <location>
        <begin position="380"/>
        <end position="400"/>
    </location>
</feature>
<feature type="transmembrane region" description="Helical" evidence="6">
    <location>
        <begin position="175"/>
        <end position="195"/>
    </location>
</feature>
<evidence type="ECO:0000313" key="9">
    <source>
        <dbReference type="Proteomes" id="UP000315444"/>
    </source>
</evidence>
<evidence type="ECO:0000256" key="1">
    <source>
        <dbReference type="ARBA" id="ARBA00004651"/>
    </source>
</evidence>
<dbReference type="EMBL" id="VOHT01000004">
    <property type="protein sequence ID" value="TWV49118.1"/>
    <property type="molecule type" value="Genomic_DNA"/>
</dbReference>
<gene>
    <name evidence="8" type="ORF">FSA03_11240</name>
    <name evidence="7" type="ORF">FSA06_05810</name>
</gene>
<sequence>MKELLTNFFAYGFAISLDKLLAFLLIPIYASKLSVDEFGVIDLIQTIIGIVSIFAFLQLETSLQRYYFEYEGEKKKEYVFTIYISVIILSILLSVLIGLFSRILATHICGDANYFKYLIIAAIQIPFSCSATLSLIILRYEKKNKLFTFSILLRSILLMTFIFVFFYIIDWGMKGYFSASLLASCISSIITFLLIKNSFACSFRRKLLVKSLQYALPQVPARVGVIANTYANRFMILNYMTTYSIGIFSMALKFGSIMTLFESTFSMAWNQYLFRIVTEEKQKIMVVHMLEVVVPIIFMIALSIGLFSHEIIYYFADPKYIESSKYIACISFSISLLSVSTVMQTGPKVLSKTQYLSYSFFISCVTNLILLFLLTKEYQLLGVVWAMIIANSILVISSWYFSNKIYPIRFKLPLLLIEYVFGIMICSYLCFDDRELVCRIILEIVMIAFYLFLLWRAVNRYRRSC</sequence>
<evidence type="ECO:0000313" key="10">
    <source>
        <dbReference type="Proteomes" id="UP000319026"/>
    </source>
</evidence>
<feature type="transmembrane region" description="Helical" evidence="6">
    <location>
        <begin position="7"/>
        <end position="26"/>
    </location>
</feature>
<dbReference type="InterPro" id="IPR002797">
    <property type="entry name" value="Polysacc_synth"/>
</dbReference>
<feature type="transmembrane region" description="Helical" evidence="6">
    <location>
        <begin position="38"/>
        <end position="57"/>
    </location>
</feature>
<evidence type="ECO:0000256" key="6">
    <source>
        <dbReference type="SAM" id="Phobius"/>
    </source>
</evidence>
<feature type="transmembrane region" description="Helical" evidence="6">
    <location>
        <begin position="292"/>
        <end position="314"/>
    </location>
</feature>
<dbReference type="EMBL" id="VOHV01000002">
    <property type="protein sequence ID" value="TWV43113.1"/>
    <property type="molecule type" value="Genomic_DNA"/>
</dbReference>
<feature type="transmembrane region" description="Helical" evidence="6">
    <location>
        <begin position="326"/>
        <end position="343"/>
    </location>
</feature>
<evidence type="ECO:0000313" key="7">
    <source>
        <dbReference type="EMBL" id="TWV43113.1"/>
    </source>
</evidence>
<keyword evidence="5 6" id="KW-0472">Membrane</keyword>
<feature type="transmembrane region" description="Helical" evidence="6">
    <location>
        <begin position="412"/>
        <end position="431"/>
    </location>
</feature>
<dbReference type="PANTHER" id="PTHR30250">
    <property type="entry name" value="PST FAMILY PREDICTED COLANIC ACID TRANSPORTER"/>
    <property type="match status" value="1"/>
</dbReference>
<dbReference type="Pfam" id="PF01943">
    <property type="entry name" value="Polysacc_synt"/>
    <property type="match status" value="1"/>
</dbReference>
<dbReference type="InterPro" id="IPR050833">
    <property type="entry name" value="Poly_Biosynth_Transport"/>
</dbReference>
<accession>A0AB38PRA2</accession>